<feature type="transmembrane region" description="Helical" evidence="1">
    <location>
        <begin position="57"/>
        <end position="80"/>
    </location>
</feature>
<keyword evidence="1" id="KW-0472">Membrane</keyword>
<dbReference type="Proteomes" id="UP000785679">
    <property type="component" value="Unassembled WGS sequence"/>
</dbReference>
<evidence type="ECO:0000313" key="2">
    <source>
        <dbReference type="EMBL" id="TNV82406.1"/>
    </source>
</evidence>
<dbReference type="AlphaFoldDB" id="A0A8J8NYG5"/>
<reference evidence="2" key="1">
    <citation type="submission" date="2019-06" db="EMBL/GenBank/DDBJ databases">
        <authorList>
            <person name="Zheng W."/>
        </authorList>
    </citation>
    <scope>NUCLEOTIDE SEQUENCE</scope>
    <source>
        <strain evidence="2">QDHG01</strain>
    </source>
</reference>
<keyword evidence="3" id="KW-1185">Reference proteome</keyword>
<name>A0A8J8NYG5_HALGN</name>
<feature type="transmembrane region" description="Helical" evidence="1">
    <location>
        <begin position="12"/>
        <end position="37"/>
    </location>
</feature>
<keyword evidence="1" id="KW-1133">Transmembrane helix</keyword>
<sequence length="87" mass="9867">MIKTSKEPAQTARPLLLINGGLIIFDILWCITMSNVWSGKPAAHEKVWHQFDNIRTVTMILSVLNIFLRAVAVFFLFMFVKATSASR</sequence>
<protein>
    <submittedName>
        <fullName evidence="2">Uncharacterized protein</fullName>
    </submittedName>
</protein>
<dbReference type="EMBL" id="RRYP01004997">
    <property type="protein sequence ID" value="TNV82406.1"/>
    <property type="molecule type" value="Genomic_DNA"/>
</dbReference>
<evidence type="ECO:0000256" key="1">
    <source>
        <dbReference type="SAM" id="Phobius"/>
    </source>
</evidence>
<proteinExistence type="predicted"/>
<dbReference type="OrthoDB" id="285309at2759"/>
<keyword evidence="1" id="KW-0812">Transmembrane</keyword>
<gene>
    <name evidence="2" type="ORF">FGO68_gene5215</name>
</gene>
<evidence type="ECO:0000313" key="3">
    <source>
        <dbReference type="Proteomes" id="UP000785679"/>
    </source>
</evidence>
<comment type="caution">
    <text evidence="2">The sequence shown here is derived from an EMBL/GenBank/DDBJ whole genome shotgun (WGS) entry which is preliminary data.</text>
</comment>
<organism evidence="2 3">
    <name type="scientific">Halteria grandinella</name>
    <dbReference type="NCBI Taxonomy" id="5974"/>
    <lineage>
        <taxon>Eukaryota</taxon>
        <taxon>Sar</taxon>
        <taxon>Alveolata</taxon>
        <taxon>Ciliophora</taxon>
        <taxon>Intramacronucleata</taxon>
        <taxon>Spirotrichea</taxon>
        <taxon>Stichotrichia</taxon>
        <taxon>Sporadotrichida</taxon>
        <taxon>Halteriidae</taxon>
        <taxon>Halteria</taxon>
    </lineage>
</organism>
<accession>A0A8J8NYG5</accession>